<proteinExistence type="predicted"/>
<feature type="coiled-coil region" evidence="1">
    <location>
        <begin position="211"/>
        <end position="238"/>
    </location>
</feature>
<keyword evidence="4" id="KW-1185">Reference proteome</keyword>
<evidence type="ECO:0000256" key="1">
    <source>
        <dbReference type="SAM" id="Coils"/>
    </source>
</evidence>
<dbReference type="Proteomes" id="UP001151760">
    <property type="component" value="Unassembled WGS sequence"/>
</dbReference>
<gene>
    <name evidence="3" type="ORF">Tco_0652373</name>
</gene>
<feature type="non-terminal residue" evidence="3">
    <location>
        <position position="1"/>
    </location>
</feature>
<comment type="caution">
    <text evidence="3">The sequence shown here is derived from an EMBL/GenBank/DDBJ whole genome shotgun (WGS) entry which is preliminary data.</text>
</comment>
<protein>
    <recommendedName>
        <fullName evidence="5">Reverse transcriptase domain-containing protein</fullName>
    </recommendedName>
</protein>
<sequence>SSTQDAHITSLTKQLEALLSLHRHLNSIQNGCETCGGPFPYYKCQAASGYTQDVYATSGTYNQGGNAYQPQVLHERPQGALPSNTKPNPREQVNSIMTSSGLTTVEPSIPPLFPPTPRVEVEKELETLMDEVHITSPGSTAHVPLPRVQPVSPPKPKEDPKPNPHQPKIPYPSRLNKTKLLDKNDFRVSKFLKIFKQLYFDISLMDALTQIPKFTKVLKELLKDKEKLEELANTLMNVECSAILLNKVPEKLRDPKKFLIPCVLQDLEVCNSLADSRASINLMPLSFYEKLWIGPLKPT</sequence>
<accession>A0ABQ4WXF8</accession>
<keyword evidence="1" id="KW-0175">Coiled coil</keyword>
<name>A0ABQ4WXF8_9ASTR</name>
<dbReference type="PANTHER" id="PTHR33067:SF35">
    <property type="entry name" value="ASPARTIC PEPTIDASE DDI1-TYPE DOMAIN-CONTAINING PROTEIN"/>
    <property type="match status" value="1"/>
</dbReference>
<dbReference type="PANTHER" id="PTHR33067">
    <property type="entry name" value="RNA-DIRECTED DNA POLYMERASE-RELATED"/>
    <property type="match status" value="1"/>
</dbReference>
<evidence type="ECO:0000313" key="3">
    <source>
        <dbReference type="EMBL" id="GJS57589.1"/>
    </source>
</evidence>
<evidence type="ECO:0008006" key="5">
    <source>
        <dbReference type="Google" id="ProtNLM"/>
    </source>
</evidence>
<dbReference type="EMBL" id="BQNB010009017">
    <property type="protein sequence ID" value="GJS57589.1"/>
    <property type="molecule type" value="Genomic_DNA"/>
</dbReference>
<reference evidence="3" key="2">
    <citation type="submission" date="2022-01" db="EMBL/GenBank/DDBJ databases">
        <authorList>
            <person name="Yamashiro T."/>
            <person name="Shiraishi A."/>
            <person name="Satake H."/>
            <person name="Nakayama K."/>
        </authorList>
    </citation>
    <scope>NUCLEOTIDE SEQUENCE</scope>
</reference>
<evidence type="ECO:0000256" key="2">
    <source>
        <dbReference type="SAM" id="MobiDB-lite"/>
    </source>
</evidence>
<organism evidence="3 4">
    <name type="scientific">Tanacetum coccineum</name>
    <dbReference type="NCBI Taxonomy" id="301880"/>
    <lineage>
        <taxon>Eukaryota</taxon>
        <taxon>Viridiplantae</taxon>
        <taxon>Streptophyta</taxon>
        <taxon>Embryophyta</taxon>
        <taxon>Tracheophyta</taxon>
        <taxon>Spermatophyta</taxon>
        <taxon>Magnoliopsida</taxon>
        <taxon>eudicotyledons</taxon>
        <taxon>Gunneridae</taxon>
        <taxon>Pentapetalae</taxon>
        <taxon>asterids</taxon>
        <taxon>campanulids</taxon>
        <taxon>Asterales</taxon>
        <taxon>Asteraceae</taxon>
        <taxon>Asteroideae</taxon>
        <taxon>Anthemideae</taxon>
        <taxon>Anthemidinae</taxon>
        <taxon>Tanacetum</taxon>
    </lineage>
</organism>
<evidence type="ECO:0000313" key="4">
    <source>
        <dbReference type="Proteomes" id="UP001151760"/>
    </source>
</evidence>
<feature type="region of interest" description="Disordered" evidence="2">
    <location>
        <begin position="135"/>
        <end position="173"/>
    </location>
</feature>
<reference evidence="3" key="1">
    <citation type="journal article" date="2022" name="Int. J. Mol. Sci.">
        <title>Draft Genome of Tanacetum Coccineum: Genomic Comparison of Closely Related Tanacetum-Family Plants.</title>
        <authorList>
            <person name="Yamashiro T."/>
            <person name="Shiraishi A."/>
            <person name="Nakayama K."/>
            <person name="Satake H."/>
        </authorList>
    </citation>
    <scope>NUCLEOTIDE SEQUENCE</scope>
</reference>